<protein>
    <recommendedName>
        <fullName evidence="6">S-protein homolog</fullName>
    </recommendedName>
</protein>
<dbReference type="PANTHER" id="PTHR31232:SF18">
    <property type="entry name" value="S-PROTEIN HOMOLOG"/>
    <property type="match status" value="1"/>
</dbReference>
<sequence length="133" mass="15657">MFLLIEETSAGLFKRDRKTIRFENGLDRGTDIWVHCKSGDRDIGEHKLKNGEVVEWSFKPSFWGVTLYYCYVAWWGEDGKWTAAFDIYGGDAPDIYKRSCLYWSARREGICFSNSNTCQNEILWFPYYNYVKG</sequence>
<dbReference type="GO" id="GO:0060320">
    <property type="term" value="P:rejection of self pollen"/>
    <property type="evidence" value="ECO:0007669"/>
    <property type="project" value="UniProtKB-KW"/>
</dbReference>
<proteinExistence type="inferred from homology"/>
<dbReference type="OrthoDB" id="1900999at2759"/>
<gene>
    <name evidence="7" type="ORF">BVC80_1659g24</name>
</gene>
<name>A0A200PZI5_MACCD</name>
<comment type="caution">
    <text evidence="7">The sequence shown here is derived from an EMBL/GenBank/DDBJ whole genome shotgun (WGS) entry which is preliminary data.</text>
</comment>
<reference evidence="7 8" key="1">
    <citation type="journal article" date="2017" name="Mol. Plant">
        <title>The Genome of Medicinal Plant Macleaya cordata Provides New Insights into Benzylisoquinoline Alkaloids Metabolism.</title>
        <authorList>
            <person name="Liu X."/>
            <person name="Liu Y."/>
            <person name="Huang P."/>
            <person name="Ma Y."/>
            <person name="Qing Z."/>
            <person name="Tang Q."/>
            <person name="Cao H."/>
            <person name="Cheng P."/>
            <person name="Zheng Y."/>
            <person name="Yuan Z."/>
            <person name="Zhou Y."/>
            <person name="Liu J."/>
            <person name="Tang Z."/>
            <person name="Zhuo Y."/>
            <person name="Zhang Y."/>
            <person name="Yu L."/>
            <person name="Huang J."/>
            <person name="Yang P."/>
            <person name="Peng Q."/>
            <person name="Zhang J."/>
            <person name="Jiang W."/>
            <person name="Zhang Z."/>
            <person name="Lin K."/>
            <person name="Ro D.K."/>
            <person name="Chen X."/>
            <person name="Xiong X."/>
            <person name="Shang Y."/>
            <person name="Huang S."/>
            <person name="Zeng J."/>
        </authorList>
    </citation>
    <scope>NUCLEOTIDE SEQUENCE [LARGE SCALE GENOMIC DNA]</scope>
    <source>
        <strain evidence="8">cv. BLH2017</strain>
        <tissue evidence="7">Root</tissue>
    </source>
</reference>
<dbReference type="Pfam" id="PF05938">
    <property type="entry name" value="Self-incomp_S1"/>
    <property type="match status" value="1"/>
</dbReference>
<dbReference type="GO" id="GO:0005576">
    <property type="term" value="C:extracellular region"/>
    <property type="evidence" value="ECO:0007669"/>
    <property type="project" value="UniProtKB-SubCell"/>
</dbReference>
<keyword evidence="4 6" id="KW-0964">Secreted</keyword>
<evidence type="ECO:0000256" key="5">
    <source>
        <dbReference type="ARBA" id="ARBA00022729"/>
    </source>
</evidence>
<keyword evidence="3 6" id="KW-0713">Self-incompatibility</keyword>
<dbReference type="InterPro" id="IPR010264">
    <property type="entry name" value="Self-incomp_S1"/>
</dbReference>
<evidence type="ECO:0000313" key="8">
    <source>
        <dbReference type="Proteomes" id="UP000195402"/>
    </source>
</evidence>
<dbReference type="InParanoid" id="A0A200PZI5"/>
<organism evidence="7 8">
    <name type="scientific">Macleaya cordata</name>
    <name type="common">Five-seeded plume-poppy</name>
    <name type="synonym">Bocconia cordata</name>
    <dbReference type="NCBI Taxonomy" id="56857"/>
    <lineage>
        <taxon>Eukaryota</taxon>
        <taxon>Viridiplantae</taxon>
        <taxon>Streptophyta</taxon>
        <taxon>Embryophyta</taxon>
        <taxon>Tracheophyta</taxon>
        <taxon>Spermatophyta</taxon>
        <taxon>Magnoliopsida</taxon>
        <taxon>Ranunculales</taxon>
        <taxon>Papaveraceae</taxon>
        <taxon>Papaveroideae</taxon>
        <taxon>Macleaya</taxon>
    </lineage>
</organism>
<evidence type="ECO:0000313" key="7">
    <source>
        <dbReference type="EMBL" id="OVA03632.1"/>
    </source>
</evidence>
<accession>A0A200PZI5</accession>
<comment type="subcellular location">
    <subcellularLocation>
        <location evidence="1 6">Secreted</location>
    </subcellularLocation>
</comment>
<evidence type="ECO:0000256" key="4">
    <source>
        <dbReference type="ARBA" id="ARBA00022525"/>
    </source>
</evidence>
<dbReference type="EMBL" id="MVGT01003655">
    <property type="protein sequence ID" value="OVA03632.1"/>
    <property type="molecule type" value="Genomic_DNA"/>
</dbReference>
<comment type="similarity">
    <text evidence="2 6">Belongs to the plant self-incompatibility (S1) protein family.</text>
</comment>
<evidence type="ECO:0000256" key="1">
    <source>
        <dbReference type="ARBA" id="ARBA00004613"/>
    </source>
</evidence>
<dbReference type="AlphaFoldDB" id="A0A200PZI5"/>
<dbReference type="PANTHER" id="PTHR31232">
    <property type="match status" value="1"/>
</dbReference>
<evidence type="ECO:0000256" key="2">
    <source>
        <dbReference type="ARBA" id="ARBA00005581"/>
    </source>
</evidence>
<evidence type="ECO:0000256" key="6">
    <source>
        <dbReference type="RuleBase" id="RU367044"/>
    </source>
</evidence>
<keyword evidence="8" id="KW-1185">Reference proteome</keyword>
<dbReference type="OMA" id="RREGICF"/>
<keyword evidence="5" id="KW-0732">Signal</keyword>
<evidence type="ECO:0000256" key="3">
    <source>
        <dbReference type="ARBA" id="ARBA00022471"/>
    </source>
</evidence>
<dbReference type="Proteomes" id="UP000195402">
    <property type="component" value="Unassembled WGS sequence"/>
</dbReference>